<evidence type="ECO:0000256" key="14">
    <source>
        <dbReference type="ARBA" id="ARBA00023004"/>
    </source>
</evidence>
<sequence>MTVATRFKSGRTGPGDAYVSDHSGSPHARFMRLTSYALVPLGVLSAWWILGLAGKSLEGVRAEIGRPFPALVLLAFGVVGMIHARQGMDDIIEDYVHDKVLKAQAIVANTWASRAIAVIWVLAILLIAAPK</sequence>
<dbReference type="UniPathway" id="UPA00223"/>
<feature type="transmembrane region" description="Helical" evidence="17">
    <location>
        <begin position="105"/>
        <end position="129"/>
    </location>
</feature>
<reference evidence="18 19" key="1">
    <citation type="submission" date="2018-11" db="EMBL/GenBank/DDBJ databases">
        <title>Genome squencing of methanotrophic bacteria isolated from alkaline groundwater in Korea.</title>
        <authorList>
            <person name="Nguyen L.N."/>
        </authorList>
    </citation>
    <scope>NUCLEOTIDE SEQUENCE [LARGE SCALE GENOMIC DNA]</scope>
    <source>
        <strain evidence="18 19">GW6</strain>
    </source>
</reference>
<dbReference type="InterPro" id="IPR034804">
    <property type="entry name" value="SQR/QFR_C/D"/>
</dbReference>
<comment type="pathway">
    <text evidence="4">Carbohydrate metabolism; tricarboxylic acid cycle.</text>
</comment>
<evidence type="ECO:0000256" key="1">
    <source>
        <dbReference type="ARBA" id="ARBA00001971"/>
    </source>
</evidence>
<keyword evidence="10 17" id="KW-0812">Transmembrane</keyword>
<dbReference type="SUPFAM" id="SSF81343">
    <property type="entry name" value="Fumarate reductase respiratory complex transmembrane subunits"/>
    <property type="match status" value="1"/>
</dbReference>
<feature type="transmembrane region" description="Helical" evidence="17">
    <location>
        <begin position="66"/>
        <end position="84"/>
    </location>
</feature>
<dbReference type="GO" id="GO:0016020">
    <property type="term" value="C:membrane"/>
    <property type="evidence" value="ECO:0007669"/>
    <property type="project" value="UniProtKB-SubCell"/>
</dbReference>
<evidence type="ECO:0000256" key="16">
    <source>
        <dbReference type="SAM" id="MobiDB-lite"/>
    </source>
</evidence>
<evidence type="ECO:0000256" key="2">
    <source>
        <dbReference type="ARBA" id="ARBA00004050"/>
    </source>
</evidence>
<evidence type="ECO:0000256" key="6">
    <source>
        <dbReference type="ARBA" id="ARBA00019425"/>
    </source>
</evidence>
<evidence type="ECO:0000256" key="17">
    <source>
        <dbReference type="SAM" id="Phobius"/>
    </source>
</evidence>
<comment type="subcellular location">
    <subcellularLocation>
        <location evidence="3">Membrane</location>
        <topology evidence="3">Multi-pass membrane protein</topology>
    </subcellularLocation>
</comment>
<keyword evidence="15 17" id="KW-0472">Membrane</keyword>
<keyword evidence="12" id="KW-0249">Electron transport</keyword>
<evidence type="ECO:0000256" key="15">
    <source>
        <dbReference type="ARBA" id="ARBA00023136"/>
    </source>
</evidence>
<keyword evidence="13 17" id="KW-1133">Transmembrane helix</keyword>
<keyword evidence="14" id="KW-0408">Iron</keyword>
<protein>
    <recommendedName>
        <fullName evidence="6">Succinate dehydrogenase hydrophobic membrane anchor subunit</fullName>
    </recommendedName>
</protein>
<evidence type="ECO:0000256" key="4">
    <source>
        <dbReference type="ARBA" id="ARBA00005163"/>
    </source>
</evidence>
<dbReference type="RefSeq" id="WP_124737788.1">
    <property type="nucleotide sequence ID" value="NZ_CP034086.1"/>
</dbReference>
<dbReference type="GO" id="GO:0006099">
    <property type="term" value="P:tricarboxylic acid cycle"/>
    <property type="evidence" value="ECO:0007669"/>
    <property type="project" value="UniProtKB-UniPathway"/>
</dbReference>
<gene>
    <name evidence="18" type="primary">sdhD</name>
    <name evidence="18" type="ORF">EHO51_03905</name>
</gene>
<evidence type="ECO:0000256" key="5">
    <source>
        <dbReference type="ARBA" id="ARBA00011558"/>
    </source>
</evidence>
<evidence type="ECO:0000256" key="9">
    <source>
        <dbReference type="ARBA" id="ARBA00022617"/>
    </source>
</evidence>
<evidence type="ECO:0000256" key="3">
    <source>
        <dbReference type="ARBA" id="ARBA00004141"/>
    </source>
</evidence>
<proteinExistence type="predicted"/>
<evidence type="ECO:0000256" key="13">
    <source>
        <dbReference type="ARBA" id="ARBA00022989"/>
    </source>
</evidence>
<keyword evidence="11" id="KW-0479">Metal-binding</keyword>
<evidence type="ECO:0000256" key="10">
    <source>
        <dbReference type="ARBA" id="ARBA00022692"/>
    </source>
</evidence>
<name>A0A3G8M3R2_9HYPH</name>
<organism evidence="18 19">
    <name type="scientific">Methylocystis rosea</name>
    <dbReference type="NCBI Taxonomy" id="173366"/>
    <lineage>
        <taxon>Bacteria</taxon>
        <taxon>Pseudomonadati</taxon>
        <taxon>Pseudomonadota</taxon>
        <taxon>Alphaproteobacteria</taxon>
        <taxon>Hyphomicrobiales</taxon>
        <taxon>Methylocystaceae</taxon>
        <taxon>Methylocystis</taxon>
    </lineage>
</organism>
<evidence type="ECO:0000313" key="18">
    <source>
        <dbReference type="EMBL" id="AZG75945.1"/>
    </source>
</evidence>
<keyword evidence="9" id="KW-0349">Heme</keyword>
<dbReference type="InterPro" id="IPR014312">
    <property type="entry name" value="Succ_DH_anchor"/>
</dbReference>
<dbReference type="Pfam" id="PF01127">
    <property type="entry name" value="Sdh_cyt"/>
    <property type="match status" value="1"/>
</dbReference>
<accession>A0A3G8M3R2</accession>
<evidence type="ECO:0000313" key="19">
    <source>
        <dbReference type="Proteomes" id="UP000273982"/>
    </source>
</evidence>
<evidence type="ECO:0000256" key="7">
    <source>
        <dbReference type="ARBA" id="ARBA00022448"/>
    </source>
</evidence>
<dbReference type="NCBIfam" id="TIGR02968">
    <property type="entry name" value="succ_dehyd_anc"/>
    <property type="match status" value="1"/>
</dbReference>
<comment type="cofactor">
    <cofactor evidence="1">
        <name>heme</name>
        <dbReference type="ChEBI" id="CHEBI:30413"/>
    </cofactor>
</comment>
<feature type="transmembrane region" description="Helical" evidence="17">
    <location>
        <begin position="33"/>
        <end position="54"/>
    </location>
</feature>
<keyword evidence="7" id="KW-0813">Transport</keyword>
<dbReference type="GO" id="GO:0020037">
    <property type="term" value="F:heme binding"/>
    <property type="evidence" value="ECO:0007669"/>
    <property type="project" value="InterPro"/>
</dbReference>
<dbReference type="InterPro" id="IPR000701">
    <property type="entry name" value="SuccDH_FuR_B_TM-su"/>
</dbReference>
<comment type="function">
    <text evidence="2">Membrane-anchoring subunit of succinate dehydrogenase (SDH).</text>
</comment>
<evidence type="ECO:0000256" key="12">
    <source>
        <dbReference type="ARBA" id="ARBA00022982"/>
    </source>
</evidence>
<dbReference type="KEGG" id="mros:EHO51_03905"/>
<dbReference type="GO" id="GO:0046872">
    <property type="term" value="F:metal ion binding"/>
    <property type="evidence" value="ECO:0007669"/>
    <property type="project" value="UniProtKB-KW"/>
</dbReference>
<dbReference type="EMBL" id="CP034086">
    <property type="protein sequence ID" value="AZG75945.1"/>
    <property type="molecule type" value="Genomic_DNA"/>
</dbReference>
<feature type="region of interest" description="Disordered" evidence="16">
    <location>
        <begin position="1"/>
        <end position="24"/>
    </location>
</feature>
<dbReference type="Proteomes" id="UP000273982">
    <property type="component" value="Chromosome"/>
</dbReference>
<evidence type="ECO:0000256" key="8">
    <source>
        <dbReference type="ARBA" id="ARBA00022532"/>
    </source>
</evidence>
<dbReference type="Gene3D" id="1.20.1300.10">
    <property type="entry name" value="Fumarate reductase/succinate dehydrogenase, transmembrane subunit"/>
    <property type="match status" value="1"/>
</dbReference>
<comment type="subunit">
    <text evidence="5">Part of an enzyme complex containing four subunits: a flavoprotein, an iron-sulfur protein, plus two membrane-anchoring proteins, SdhC and SdhD.</text>
</comment>
<dbReference type="CDD" id="cd03495">
    <property type="entry name" value="SQR_TypeC_SdhD_like"/>
    <property type="match status" value="1"/>
</dbReference>
<dbReference type="AlphaFoldDB" id="A0A3G8M3R2"/>
<evidence type="ECO:0000256" key="11">
    <source>
        <dbReference type="ARBA" id="ARBA00022723"/>
    </source>
</evidence>
<keyword evidence="8" id="KW-0816">Tricarboxylic acid cycle</keyword>